<comment type="similarity">
    <text evidence="1">Belongs to the TRAFAC class TrmE-Era-EngA-EngB-Septin-like GTPase superfamily. Septin GTPase family.</text>
</comment>
<dbReference type="SUPFAM" id="SSF52540">
    <property type="entry name" value="P-loop containing nucleoside triphosphate hydrolases"/>
    <property type="match status" value="1"/>
</dbReference>
<dbReference type="PROSITE" id="PS51719">
    <property type="entry name" value="G_SEPTIN"/>
    <property type="match status" value="1"/>
</dbReference>
<evidence type="ECO:0000313" key="5">
    <source>
        <dbReference type="Proteomes" id="UP000256970"/>
    </source>
</evidence>
<evidence type="ECO:0000256" key="2">
    <source>
        <dbReference type="SAM" id="Coils"/>
    </source>
</evidence>
<dbReference type="Pfam" id="PF00735">
    <property type="entry name" value="Septin"/>
    <property type="match status" value="1"/>
</dbReference>
<dbReference type="Gene3D" id="3.40.50.300">
    <property type="entry name" value="P-loop containing nucleotide triphosphate hydrolases"/>
    <property type="match status" value="1"/>
</dbReference>
<gene>
    <name evidence="4" type="ORF">BQ4739_LOCUS2470</name>
</gene>
<keyword evidence="5" id="KW-1185">Reference proteome</keyword>
<protein>
    <recommendedName>
        <fullName evidence="3">Septin-type G domain-containing protein</fullName>
    </recommendedName>
</protein>
<dbReference type="Proteomes" id="UP000256970">
    <property type="component" value="Unassembled WGS sequence"/>
</dbReference>
<reference evidence="4 5" key="1">
    <citation type="submission" date="2016-10" db="EMBL/GenBank/DDBJ databases">
        <authorList>
            <person name="Cai Z."/>
        </authorList>
    </citation>
    <scope>NUCLEOTIDE SEQUENCE [LARGE SCALE GENOMIC DNA]</scope>
</reference>
<evidence type="ECO:0000259" key="3">
    <source>
        <dbReference type="PROSITE" id="PS51719"/>
    </source>
</evidence>
<evidence type="ECO:0000313" key="4">
    <source>
        <dbReference type="EMBL" id="SZX61918.1"/>
    </source>
</evidence>
<dbReference type="STRING" id="3088.A0A383V8M4"/>
<organism evidence="4 5">
    <name type="scientific">Tetradesmus obliquus</name>
    <name type="common">Green alga</name>
    <name type="synonym">Acutodesmus obliquus</name>
    <dbReference type="NCBI Taxonomy" id="3088"/>
    <lineage>
        <taxon>Eukaryota</taxon>
        <taxon>Viridiplantae</taxon>
        <taxon>Chlorophyta</taxon>
        <taxon>core chlorophytes</taxon>
        <taxon>Chlorophyceae</taxon>
        <taxon>CS clade</taxon>
        <taxon>Sphaeropleales</taxon>
        <taxon>Scenedesmaceae</taxon>
        <taxon>Tetradesmus</taxon>
    </lineage>
</organism>
<dbReference type="GO" id="GO:0005525">
    <property type="term" value="F:GTP binding"/>
    <property type="evidence" value="ECO:0007669"/>
    <property type="project" value="UniProtKB-KW"/>
</dbReference>
<name>A0A383V8M4_TETOB</name>
<keyword evidence="1" id="KW-0342">GTP-binding</keyword>
<accession>A0A383V8M4</accession>
<dbReference type="AlphaFoldDB" id="A0A383V8M4"/>
<feature type="domain" description="Septin-type G" evidence="3">
    <location>
        <begin position="44"/>
        <end position="346"/>
    </location>
</feature>
<keyword evidence="1" id="KW-0547">Nucleotide-binding</keyword>
<proteinExistence type="inferred from homology"/>
<feature type="coiled-coil region" evidence="2">
    <location>
        <begin position="386"/>
        <end position="413"/>
    </location>
</feature>
<dbReference type="InterPro" id="IPR030379">
    <property type="entry name" value="G_SEPTIN_dom"/>
</dbReference>
<dbReference type="PANTHER" id="PTHR18884">
    <property type="entry name" value="SEPTIN"/>
    <property type="match status" value="1"/>
</dbReference>
<evidence type="ECO:0000256" key="1">
    <source>
        <dbReference type="RuleBase" id="RU004560"/>
    </source>
</evidence>
<dbReference type="EMBL" id="FNXT01000184">
    <property type="protein sequence ID" value="SZX61918.1"/>
    <property type="molecule type" value="Genomic_DNA"/>
</dbReference>
<sequence length="433" mass="48022">MAAQGASPRDGSQRPPVPQAAYQLAKDDALAAWQAKPRVQSRWLDTYVNYMVLGESGLGKTTFINNLISSYAVSTPARIQDSNTTTLSQFQGDSESLRTVLEPMMVPECSRRVIISIQDMPGWGDDVNLTRYLRAVASFLLEQRIKDYEKLDGGCNFDPTTMCGQLPHSITACLYFLPPHRTKKIDLVLMAAVSQLVPIIPVIAKADCMTDRELATYRNEVQGMLQSPNKYTSGRNMPQLDVSTFQFSQAIIEGLAMRSLPLAVSCSRDVEPCDDPAFLQSMGLEGLEKPVQPVRHYKWGAVYPLNRGHSDLIVLKRLLLGDRVDSLYAMLDESYSRYVAFCGLYEENDRQLQLILQDACQVGVPYLEYDNSVKARTALSSAKSAMTILTEENRMLAERLAEVEAEKAEIVETLRRKHGGRSVTSSGAGVASC</sequence>
<keyword evidence="2" id="KW-0175">Coiled coil</keyword>
<dbReference type="InterPro" id="IPR027417">
    <property type="entry name" value="P-loop_NTPase"/>
</dbReference>